<evidence type="ECO:0000313" key="6">
    <source>
        <dbReference type="EMBL" id="KJE90208.1"/>
    </source>
</evidence>
<dbReference type="RefSeq" id="XP_004364417.2">
    <property type="nucleotide sequence ID" value="XM_004364360.2"/>
</dbReference>
<dbReference type="CDD" id="cd04301">
    <property type="entry name" value="NAT_SF"/>
    <property type="match status" value="1"/>
</dbReference>
<keyword evidence="2" id="KW-0012">Acyltransferase</keyword>
<feature type="region of interest" description="Disordered" evidence="4">
    <location>
        <begin position="23"/>
        <end position="94"/>
    </location>
</feature>
<dbReference type="AlphaFoldDB" id="A0A0D2WKP0"/>
<evidence type="ECO:0000256" key="2">
    <source>
        <dbReference type="ARBA" id="ARBA00023315"/>
    </source>
</evidence>
<accession>A0A0D2WKP0</accession>
<dbReference type="Gene3D" id="3.40.630.30">
    <property type="match status" value="1"/>
</dbReference>
<dbReference type="EMBL" id="KE346361">
    <property type="protein sequence ID" value="KJE90208.1"/>
    <property type="molecule type" value="Genomic_DNA"/>
</dbReference>
<dbReference type="InterPro" id="IPR044542">
    <property type="entry name" value="NAA30-like"/>
</dbReference>
<dbReference type="FunCoup" id="A0A0D2WKP0">
    <property type="interactions" value="14"/>
</dbReference>
<evidence type="ECO:0000256" key="3">
    <source>
        <dbReference type="ARBA" id="ARBA00024025"/>
    </source>
</evidence>
<feature type="compositionally biased region" description="Basic and acidic residues" evidence="4">
    <location>
        <begin position="32"/>
        <end position="41"/>
    </location>
</feature>
<dbReference type="InParanoid" id="A0A0D2WKP0"/>
<dbReference type="Pfam" id="PF00583">
    <property type="entry name" value="Acetyltransf_1"/>
    <property type="match status" value="1"/>
</dbReference>
<dbReference type="GO" id="GO:0004596">
    <property type="term" value="F:protein-N-terminal amino-acid acetyltransferase activity"/>
    <property type="evidence" value="ECO:0007669"/>
    <property type="project" value="InterPro"/>
</dbReference>
<keyword evidence="7" id="KW-1185">Reference proteome</keyword>
<organism evidence="6 7">
    <name type="scientific">Capsaspora owczarzaki (strain ATCC 30864)</name>
    <dbReference type="NCBI Taxonomy" id="595528"/>
    <lineage>
        <taxon>Eukaryota</taxon>
        <taxon>Filasterea</taxon>
        <taxon>Capsaspora</taxon>
    </lineage>
</organism>
<protein>
    <submittedName>
        <fullName evidence="6">N-acetyltransferase 12</fullName>
    </submittedName>
</protein>
<feature type="compositionally biased region" description="Low complexity" evidence="4">
    <location>
        <begin position="47"/>
        <end position="59"/>
    </location>
</feature>
<dbReference type="InterPro" id="IPR016181">
    <property type="entry name" value="Acyl_CoA_acyltransferase"/>
</dbReference>
<feature type="domain" description="N-acetyltransferase" evidence="5">
    <location>
        <begin position="102"/>
        <end position="250"/>
    </location>
</feature>
<proteinExistence type="inferred from homology"/>
<keyword evidence="1 6" id="KW-0808">Transferase</keyword>
<sequence length="250" mass="27792">MRRADPGKPQIQLPVAAAVVDVESSDAQSKLLQKDLPETAHPETGLAAAETDAGQAAAAKTEVPTDTQTTAANGHHPSLPLDSKDNQTADSNPVLEVRPDGIRLSRYSSDEQLAGIMDLITSELSEPYSIYTYRYFIQSWPDLCIMAHDGDQLIGVVVSKLEMHDTNFRGYLAMLSVRKDYRNRKLGTHLVRKVIDRMIERNATEVVLEAELTNKGALGLYENLGFVRDKFLKGYYLSGVDAYRLKLWLQ</sequence>
<dbReference type="STRING" id="595528.A0A0D2WKP0"/>
<dbReference type="PROSITE" id="PS51186">
    <property type="entry name" value="GNAT"/>
    <property type="match status" value="1"/>
</dbReference>
<gene>
    <name evidence="6" type="ORF">CAOG_001549</name>
</gene>
<evidence type="ECO:0000313" key="7">
    <source>
        <dbReference type="Proteomes" id="UP000008743"/>
    </source>
</evidence>
<name>A0A0D2WKP0_CAPO3</name>
<dbReference type="PANTHER" id="PTHR45896">
    <property type="entry name" value="N-ALPHA-ACETYLTRANSFERASE 30"/>
    <property type="match status" value="1"/>
</dbReference>
<dbReference type="GO" id="GO:0031417">
    <property type="term" value="C:NatC complex"/>
    <property type="evidence" value="ECO:0007669"/>
    <property type="project" value="TreeGrafter"/>
</dbReference>
<dbReference type="PhylomeDB" id="A0A0D2WKP0"/>
<evidence type="ECO:0000256" key="4">
    <source>
        <dbReference type="SAM" id="MobiDB-lite"/>
    </source>
</evidence>
<dbReference type="InterPro" id="IPR000182">
    <property type="entry name" value="GNAT_dom"/>
</dbReference>
<dbReference type="SUPFAM" id="SSF55729">
    <property type="entry name" value="Acyl-CoA N-acyltransferases (Nat)"/>
    <property type="match status" value="1"/>
</dbReference>
<dbReference type="PANTHER" id="PTHR45896:SF1">
    <property type="entry name" value="N-ALPHA-ACETYLTRANSFERASE 30"/>
    <property type="match status" value="1"/>
</dbReference>
<evidence type="ECO:0000259" key="5">
    <source>
        <dbReference type="PROSITE" id="PS51186"/>
    </source>
</evidence>
<dbReference type="OrthoDB" id="249099at2759"/>
<reference evidence="7" key="1">
    <citation type="submission" date="2011-02" db="EMBL/GenBank/DDBJ databases">
        <title>The Genome Sequence of Capsaspora owczarzaki ATCC 30864.</title>
        <authorList>
            <person name="Russ C."/>
            <person name="Cuomo C."/>
            <person name="Burger G."/>
            <person name="Gray M.W."/>
            <person name="Holland P.W.H."/>
            <person name="King N."/>
            <person name="Lang F.B.F."/>
            <person name="Roger A.J."/>
            <person name="Ruiz-Trillo I."/>
            <person name="Young S.K."/>
            <person name="Zeng Q."/>
            <person name="Gargeya S."/>
            <person name="Alvarado L."/>
            <person name="Berlin A."/>
            <person name="Chapman S.B."/>
            <person name="Chen Z."/>
            <person name="Freedman E."/>
            <person name="Gellesch M."/>
            <person name="Goldberg J."/>
            <person name="Griggs A."/>
            <person name="Gujja S."/>
            <person name="Heilman E."/>
            <person name="Heiman D."/>
            <person name="Howarth C."/>
            <person name="Mehta T."/>
            <person name="Neiman D."/>
            <person name="Pearson M."/>
            <person name="Roberts A."/>
            <person name="Saif S."/>
            <person name="Shea T."/>
            <person name="Shenoy N."/>
            <person name="Sisk P."/>
            <person name="Stolte C."/>
            <person name="Sykes S."/>
            <person name="White J."/>
            <person name="Yandava C."/>
            <person name="Haas B."/>
            <person name="Nusbaum C."/>
            <person name="Birren B."/>
        </authorList>
    </citation>
    <scope>NUCLEOTIDE SEQUENCE</scope>
    <source>
        <strain evidence="7">ATCC 30864</strain>
    </source>
</reference>
<dbReference type="Proteomes" id="UP000008743">
    <property type="component" value="Unassembled WGS sequence"/>
</dbReference>
<evidence type="ECO:0000256" key="1">
    <source>
        <dbReference type="ARBA" id="ARBA00022679"/>
    </source>
</evidence>
<comment type="similarity">
    <text evidence="3">Belongs to the acetyltransferase family. MAK3 subfamily.</text>
</comment>